<organism evidence="1 2">
    <name type="scientific">[Candida] subhashii</name>
    <dbReference type="NCBI Taxonomy" id="561895"/>
    <lineage>
        <taxon>Eukaryota</taxon>
        <taxon>Fungi</taxon>
        <taxon>Dikarya</taxon>
        <taxon>Ascomycota</taxon>
        <taxon>Saccharomycotina</taxon>
        <taxon>Pichiomycetes</taxon>
        <taxon>Debaryomycetaceae</taxon>
        <taxon>Spathaspora</taxon>
    </lineage>
</organism>
<dbReference type="EMBL" id="JAGSYN010000014">
    <property type="protein sequence ID" value="KAG7666330.1"/>
    <property type="molecule type" value="Genomic_DNA"/>
</dbReference>
<proteinExistence type="predicted"/>
<comment type="caution">
    <text evidence="1">The sequence shown here is derived from an EMBL/GenBank/DDBJ whole genome shotgun (WGS) entry which is preliminary data.</text>
</comment>
<dbReference type="Proteomes" id="UP000694255">
    <property type="component" value="Unassembled WGS sequence"/>
</dbReference>
<dbReference type="GeneID" id="73466936"/>
<sequence length="92" mass="10571">MLTAEEVYELLVNFTLLHKFPLFEATHDLINNGGSVEVFPRSLDADSCIFSFRFFIESSLTGFTFYSNYSNYTVDIDQQSIPFTSNKDTSKF</sequence>
<dbReference type="AlphaFoldDB" id="A0A8J5QYV0"/>
<dbReference type="RefSeq" id="XP_049266558.1">
    <property type="nucleotide sequence ID" value="XM_049404936.1"/>
</dbReference>
<protein>
    <submittedName>
        <fullName evidence="1">Uncharacterized protein</fullName>
    </submittedName>
</protein>
<accession>A0A8J5QYV0</accession>
<reference evidence="1 2" key="1">
    <citation type="journal article" date="2021" name="DNA Res.">
        <title>Genome analysis of Candida subhashii reveals its hybrid nature and dual mitochondrial genome conformations.</title>
        <authorList>
            <person name="Mixao V."/>
            <person name="Hegedusova E."/>
            <person name="Saus E."/>
            <person name="Pryszcz L.P."/>
            <person name="Cillingova A."/>
            <person name="Nosek J."/>
            <person name="Gabaldon T."/>
        </authorList>
    </citation>
    <scope>NUCLEOTIDE SEQUENCE [LARGE SCALE GENOMIC DNA]</scope>
    <source>
        <strain evidence="1 2">CBS 10753</strain>
    </source>
</reference>
<dbReference type="OrthoDB" id="10263760at2759"/>
<gene>
    <name evidence="1" type="ORF">J8A68_000135</name>
</gene>
<name>A0A8J5QYV0_9ASCO</name>
<evidence type="ECO:0000313" key="2">
    <source>
        <dbReference type="Proteomes" id="UP000694255"/>
    </source>
</evidence>
<keyword evidence="2" id="KW-1185">Reference proteome</keyword>
<evidence type="ECO:0000313" key="1">
    <source>
        <dbReference type="EMBL" id="KAG7666330.1"/>
    </source>
</evidence>